<dbReference type="AlphaFoldDB" id="X1L9X9"/>
<accession>X1L9X9</accession>
<comment type="caution">
    <text evidence="2">The sequence shown here is derived from an EMBL/GenBank/DDBJ whole genome shotgun (WGS) entry which is preliminary data.</text>
</comment>
<proteinExistence type="predicted"/>
<dbReference type="Pfam" id="PF01433">
    <property type="entry name" value="Peptidase_M1"/>
    <property type="match status" value="1"/>
</dbReference>
<dbReference type="Gene3D" id="1.10.390.10">
    <property type="entry name" value="Neutral Protease Domain 2"/>
    <property type="match status" value="1"/>
</dbReference>
<dbReference type="GO" id="GO:0008237">
    <property type="term" value="F:metallopeptidase activity"/>
    <property type="evidence" value="ECO:0007669"/>
    <property type="project" value="InterPro"/>
</dbReference>
<evidence type="ECO:0000313" key="2">
    <source>
        <dbReference type="EMBL" id="GAI15878.1"/>
    </source>
</evidence>
<name>X1L9X9_9ZZZZ</name>
<sequence length="247" mass="28285">MYKTVADPFGVPASYKVSLTLPKEFKVAGSLILNSITQLPNNLTQLNFSGQHLQEIGFFISSNCKISRLKLDNTTITLLFKTNKNIHNKKEQTVKEVVSDIINYYSDYFIPFQSPHLTIVSGNIPGGFTTANFIILDGKIYRGIKNINYLSIQVLAHEIAHQYFGFLVNANESYETWLNEGFANYAASKYLINRYPLLRKKHNYPVNDFTRQINKLLNLVFLSMEQEQIGQHVYTPNRETDFSTLPD</sequence>
<evidence type="ECO:0000259" key="1">
    <source>
        <dbReference type="Pfam" id="PF01433"/>
    </source>
</evidence>
<dbReference type="InterPro" id="IPR014782">
    <property type="entry name" value="Peptidase_M1_dom"/>
</dbReference>
<feature type="domain" description="Peptidase M1 membrane alanine aminopeptidase" evidence="1">
    <location>
        <begin position="151"/>
        <end position="209"/>
    </location>
</feature>
<dbReference type="EMBL" id="BARV01008049">
    <property type="protein sequence ID" value="GAI15878.1"/>
    <property type="molecule type" value="Genomic_DNA"/>
</dbReference>
<organism evidence="2">
    <name type="scientific">marine sediment metagenome</name>
    <dbReference type="NCBI Taxonomy" id="412755"/>
    <lineage>
        <taxon>unclassified sequences</taxon>
        <taxon>metagenomes</taxon>
        <taxon>ecological metagenomes</taxon>
    </lineage>
</organism>
<dbReference type="InterPro" id="IPR027268">
    <property type="entry name" value="Peptidase_M4/M1_CTD_sf"/>
</dbReference>
<reference evidence="2" key="1">
    <citation type="journal article" date="2014" name="Front. Microbiol.">
        <title>High frequency of phylogenetically diverse reductive dehalogenase-homologous genes in deep subseafloor sedimentary metagenomes.</title>
        <authorList>
            <person name="Kawai M."/>
            <person name="Futagami T."/>
            <person name="Toyoda A."/>
            <person name="Takaki Y."/>
            <person name="Nishi S."/>
            <person name="Hori S."/>
            <person name="Arai W."/>
            <person name="Tsubouchi T."/>
            <person name="Morono Y."/>
            <person name="Uchiyama I."/>
            <person name="Ito T."/>
            <person name="Fujiyama A."/>
            <person name="Inagaki F."/>
            <person name="Takami H."/>
        </authorList>
    </citation>
    <scope>NUCLEOTIDE SEQUENCE</scope>
    <source>
        <strain evidence="2">Expedition CK06-06</strain>
    </source>
</reference>
<dbReference type="GO" id="GO:0008270">
    <property type="term" value="F:zinc ion binding"/>
    <property type="evidence" value="ECO:0007669"/>
    <property type="project" value="InterPro"/>
</dbReference>
<feature type="non-terminal residue" evidence="2">
    <location>
        <position position="247"/>
    </location>
</feature>
<protein>
    <recommendedName>
        <fullName evidence="1">Peptidase M1 membrane alanine aminopeptidase domain-containing protein</fullName>
    </recommendedName>
</protein>
<dbReference type="SUPFAM" id="SSF55486">
    <property type="entry name" value="Metalloproteases ('zincins'), catalytic domain"/>
    <property type="match status" value="1"/>
</dbReference>
<gene>
    <name evidence="2" type="ORF">S06H3_16290</name>
</gene>